<feature type="compositionally biased region" description="Pro residues" evidence="1">
    <location>
        <begin position="548"/>
        <end position="559"/>
    </location>
</feature>
<dbReference type="EMBL" id="JANBPK010000936">
    <property type="protein sequence ID" value="KAJ2928195.1"/>
    <property type="molecule type" value="Genomic_DNA"/>
</dbReference>
<feature type="compositionally biased region" description="Basic and acidic residues" evidence="1">
    <location>
        <begin position="60"/>
        <end position="70"/>
    </location>
</feature>
<feature type="non-terminal residue" evidence="2">
    <location>
        <position position="714"/>
    </location>
</feature>
<organism evidence="2 3">
    <name type="scientific">Candolleomyces eurysporus</name>
    <dbReference type="NCBI Taxonomy" id="2828524"/>
    <lineage>
        <taxon>Eukaryota</taxon>
        <taxon>Fungi</taxon>
        <taxon>Dikarya</taxon>
        <taxon>Basidiomycota</taxon>
        <taxon>Agaricomycotina</taxon>
        <taxon>Agaricomycetes</taxon>
        <taxon>Agaricomycetidae</taxon>
        <taxon>Agaricales</taxon>
        <taxon>Agaricineae</taxon>
        <taxon>Psathyrellaceae</taxon>
        <taxon>Candolleomyces</taxon>
    </lineage>
</organism>
<feature type="compositionally biased region" description="Low complexity" evidence="1">
    <location>
        <begin position="353"/>
        <end position="367"/>
    </location>
</feature>
<feature type="region of interest" description="Disordered" evidence="1">
    <location>
        <begin position="257"/>
        <end position="415"/>
    </location>
</feature>
<evidence type="ECO:0000313" key="2">
    <source>
        <dbReference type="EMBL" id="KAJ2928195.1"/>
    </source>
</evidence>
<dbReference type="AlphaFoldDB" id="A0A9W8JC56"/>
<feature type="compositionally biased region" description="Low complexity" evidence="1">
    <location>
        <begin position="390"/>
        <end position="403"/>
    </location>
</feature>
<feature type="compositionally biased region" description="Basic residues" evidence="1">
    <location>
        <begin position="133"/>
        <end position="143"/>
    </location>
</feature>
<evidence type="ECO:0000256" key="1">
    <source>
        <dbReference type="SAM" id="MobiDB-lite"/>
    </source>
</evidence>
<feature type="compositionally biased region" description="Basic residues" evidence="1">
    <location>
        <begin position="279"/>
        <end position="288"/>
    </location>
</feature>
<feature type="compositionally biased region" description="Low complexity" evidence="1">
    <location>
        <begin position="189"/>
        <end position="203"/>
    </location>
</feature>
<protein>
    <submittedName>
        <fullName evidence="2">Uncharacterized protein</fullName>
    </submittedName>
</protein>
<proteinExistence type="predicted"/>
<dbReference type="OrthoDB" id="3255924at2759"/>
<evidence type="ECO:0000313" key="3">
    <source>
        <dbReference type="Proteomes" id="UP001140091"/>
    </source>
</evidence>
<feature type="compositionally biased region" description="Basic and acidic residues" evidence="1">
    <location>
        <begin position="289"/>
        <end position="313"/>
    </location>
</feature>
<name>A0A9W8JC56_9AGAR</name>
<feature type="region of interest" description="Disordered" evidence="1">
    <location>
        <begin position="60"/>
        <end position="147"/>
    </location>
</feature>
<accession>A0A9W8JC56</accession>
<feature type="compositionally biased region" description="Low complexity" evidence="1">
    <location>
        <begin position="473"/>
        <end position="485"/>
    </location>
</feature>
<keyword evidence="3" id="KW-1185">Reference proteome</keyword>
<reference evidence="2" key="1">
    <citation type="submission" date="2022-06" db="EMBL/GenBank/DDBJ databases">
        <title>Genome Sequence of Candolleomyces eurysporus.</title>
        <authorList>
            <person name="Buettner E."/>
        </authorList>
    </citation>
    <scope>NUCLEOTIDE SEQUENCE</scope>
    <source>
        <strain evidence="2">VTCC 930004</strain>
    </source>
</reference>
<feature type="region of interest" description="Disordered" evidence="1">
    <location>
        <begin position="1"/>
        <end position="30"/>
    </location>
</feature>
<sequence length="714" mass="73633">MPALPPSPTSTSAQASSIPTQSAGMDSAQSTTWRDTFGIALASCVPSSSSSCFPCLRRVPSDDSLLDHHNPSTAAPTPQSQPQRSRPPSNSNPFPNVSHGIPRARPDELQGLLSDSTSDSDVERVSLHSNFGRNRHRRKKKRNGGGNKKITLFGFDLFNVTGSRKAKPAPITLGDEDDAIYGTIGEGGASNSATPTPTSTGSAIVPQRKKNISITTANTFDSDAAPLNTALIEELVAKDGAARELVDVGRGSEEGLRHDLAEDDDDPHSQALFDTSSTKKSKSKRSRSHTSDKTSKETRDRLERERLHLERLKQQGVLPEDGDGEEFEGFQGSGSNVPGVASLADVLKGRVGSAGSRSRSSSSTTSSGGMGDAGVGEEQISRKSGKGGRSRAAPSTSGAPTASQDPAPSRANEPYGAFVQALTTLVSSTVGGAVAASSKEEGEDDDVDLDGSVYAGPTRRPYPHGGLNGGSGSQSRSRNGSTSTGTGAGQRDLRIPGSSSGSGHGRNASVGGSSHSSARLGHHGHRRQGSGLSNELGPGLQHQHYSLPPSPLSPHPPPTSASDPLSGPDPLARAKKTKKSKSSSSRSKSTTGSRTAKSHSSNASTSQSTSLASPVSSNFGPDSQAFVVSPSTVEQGLGFFDAEDFAPPTPPPATSPFGSEFPKAQRGGGGGFPSTGFGMTSSGASRFGARRDRDAVAFLSKRGEDDGFGGADGL</sequence>
<feature type="region of interest" description="Disordered" evidence="1">
    <location>
        <begin position="431"/>
        <end position="690"/>
    </location>
</feature>
<comment type="caution">
    <text evidence="2">The sequence shown here is derived from an EMBL/GenBank/DDBJ whole genome shotgun (WGS) entry which is preliminary data.</text>
</comment>
<gene>
    <name evidence="2" type="ORF">H1R20_g8909</name>
</gene>
<feature type="compositionally biased region" description="Low complexity" evidence="1">
    <location>
        <begin position="582"/>
        <end position="617"/>
    </location>
</feature>
<feature type="compositionally biased region" description="Low complexity" evidence="1">
    <location>
        <begin position="674"/>
        <end position="683"/>
    </location>
</feature>
<dbReference type="Proteomes" id="UP001140091">
    <property type="component" value="Unassembled WGS sequence"/>
</dbReference>
<feature type="compositionally biased region" description="Low complexity" evidence="1">
    <location>
        <begin position="71"/>
        <end position="93"/>
    </location>
</feature>
<feature type="compositionally biased region" description="Low complexity" evidence="1">
    <location>
        <begin position="9"/>
        <end position="23"/>
    </location>
</feature>
<feature type="region of interest" description="Disordered" evidence="1">
    <location>
        <begin position="184"/>
        <end position="205"/>
    </location>
</feature>